<gene>
    <name evidence="1" type="ORF">METZ01_LOCUS81521</name>
</gene>
<accession>A0A381UMV1</accession>
<reference evidence="1" key="1">
    <citation type="submission" date="2018-05" db="EMBL/GenBank/DDBJ databases">
        <authorList>
            <person name="Lanie J.A."/>
            <person name="Ng W.-L."/>
            <person name="Kazmierczak K.M."/>
            <person name="Andrzejewski T.M."/>
            <person name="Davidsen T.M."/>
            <person name="Wayne K.J."/>
            <person name="Tettelin H."/>
            <person name="Glass J.I."/>
            <person name="Rusch D."/>
            <person name="Podicherti R."/>
            <person name="Tsui H.-C.T."/>
            <person name="Winkler M.E."/>
        </authorList>
    </citation>
    <scope>NUCLEOTIDE SEQUENCE</scope>
</reference>
<evidence type="ECO:0000313" key="1">
    <source>
        <dbReference type="EMBL" id="SVA28667.1"/>
    </source>
</evidence>
<dbReference type="AlphaFoldDB" id="A0A381UMV1"/>
<organism evidence="1">
    <name type="scientific">marine metagenome</name>
    <dbReference type="NCBI Taxonomy" id="408172"/>
    <lineage>
        <taxon>unclassified sequences</taxon>
        <taxon>metagenomes</taxon>
        <taxon>ecological metagenomes</taxon>
    </lineage>
</organism>
<sequence>MPDTRILIQIDDLPSSRLNLVISAQLTSSKPHAVDYDLTRDFGEIADE</sequence>
<protein>
    <submittedName>
        <fullName evidence="1">Uncharacterized protein</fullName>
    </submittedName>
</protein>
<dbReference type="EMBL" id="UINC01006624">
    <property type="protein sequence ID" value="SVA28667.1"/>
    <property type="molecule type" value="Genomic_DNA"/>
</dbReference>
<name>A0A381UMV1_9ZZZZ</name>
<proteinExistence type="predicted"/>